<name>A0A515DAW7_9BURK</name>
<dbReference type="GO" id="GO:0016757">
    <property type="term" value="F:glycosyltransferase activity"/>
    <property type="evidence" value="ECO:0007669"/>
    <property type="project" value="UniProtKB-ARBA"/>
</dbReference>
<evidence type="ECO:0000259" key="1">
    <source>
        <dbReference type="Pfam" id="PF13439"/>
    </source>
</evidence>
<protein>
    <recommendedName>
        <fullName evidence="1">Glycosyltransferase subfamily 4-like N-terminal domain-containing protein</fullName>
    </recommendedName>
</protein>
<organism evidence="2 3">
    <name type="scientific">Rhodoferax sediminis</name>
    <dbReference type="NCBI Taxonomy" id="2509614"/>
    <lineage>
        <taxon>Bacteria</taxon>
        <taxon>Pseudomonadati</taxon>
        <taxon>Pseudomonadota</taxon>
        <taxon>Betaproteobacteria</taxon>
        <taxon>Burkholderiales</taxon>
        <taxon>Comamonadaceae</taxon>
        <taxon>Rhodoferax</taxon>
    </lineage>
</organism>
<accession>A0A515DAW7</accession>
<evidence type="ECO:0000313" key="3">
    <source>
        <dbReference type="Proteomes" id="UP000316798"/>
    </source>
</evidence>
<sequence>MTPALSGLSGLHIGLIGPLPPPSGGMANQTRQLADLLAAAGATVITIQVNAPYRPRWAGRVPVLRAGFRLVPYLVGLWRAAGQVDIFHVMANSGWSWHLFAAPAVWVARIRGVPVVVNYRGGEAEGFLQRAGLLVRFTMRQTRALVVPSGFLQGVFAQFGMVAGIVPNIVDLSRFHPRAPVRASLS</sequence>
<dbReference type="Gene3D" id="3.40.50.2000">
    <property type="entry name" value="Glycogen Phosphorylase B"/>
    <property type="match status" value="1"/>
</dbReference>
<dbReference type="SUPFAM" id="SSF53756">
    <property type="entry name" value="UDP-Glycosyltransferase/glycogen phosphorylase"/>
    <property type="match status" value="1"/>
</dbReference>
<dbReference type="OrthoDB" id="9775208at2"/>
<dbReference type="AlphaFoldDB" id="A0A515DAW7"/>
<dbReference type="EMBL" id="CP035503">
    <property type="protein sequence ID" value="QDL37530.1"/>
    <property type="molecule type" value="Genomic_DNA"/>
</dbReference>
<proteinExistence type="predicted"/>
<dbReference type="InterPro" id="IPR028098">
    <property type="entry name" value="Glyco_trans_4-like_N"/>
</dbReference>
<dbReference type="Proteomes" id="UP000316798">
    <property type="component" value="Chromosome"/>
</dbReference>
<dbReference type="KEGG" id="rhf:EUB48_09805"/>
<evidence type="ECO:0000313" key="2">
    <source>
        <dbReference type="EMBL" id="QDL37530.1"/>
    </source>
</evidence>
<reference evidence="2 3" key="1">
    <citation type="submission" date="2019-01" db="EMBL/GenBank/DDBJ databases">
        <title>Genomic insights into a novel species Rhodoferax sp.</title>
        <authorList>
            <person name="Jin L."/>
        </authorList>
    </citation>
    <scope>NUCLEOTIDE SEQUENCE [LARGE SCALE GENOMIC DNA]</scope>
    <source>
        <strain evidence="2 3">CHu59-6-5</strain>
    </source>
</reference>
<dbReference type="Pfam" id="PF13439">
    <property type="entry name" value="Glyco_transf_4"/>
    <property type="match status" value="1"/>
</dbReference>
<gene>
    <name evidence="2" type="ORF">EUB48_09805</name>
</gene>
<feature type="domain" description="Glycosyltransferase subfamily 4-like N-terminal" evidence="1">
    <location>
        <begin position="24"/>
        <end position="174"/>
    </location>
</feature>
<keyword evidence="3" id="KW-1185">Reference proteome</keyword>